<dbReference type="InterPro" id="IPR001849">
    <property type="entry name" value="PH_domain"/>
</dbReference>
<dbReference type="SUPFAM" id="SSF50729">
    <property type="entry name" value="PH domain-like"/>
    <property type="match status" value="1"/>
</dbReference>
<name>A0AAN8WFP1_HALRR</name>
<evidence type="ECO:0000259" key="1">
    <source>
        <dbReference type="PROSITE" id="PS50003"/>
    </source>
</evidence>
<dbReference type="InterPro" id="IPR011993">
    <property type="entry name" value="PH-like_dom_sf"/>
</dbReference>
<dbReference type="Gene3D" id="2.30.29.30">
    <property type="entry name" value="Pleckstrin-homology domain (PH domain)/Phosphotyrosine-binding domain (PTB)"/>
    <property type="match status" value="1"/>
</dbReference>
<proteinExistence type="predicted"/>
<comment type="caution">
    <text evidence="2">The sequence shown here is derived from an EMBL/GenBank/DDBJ whole genome shotgun (WGS) entry which is preliminary data.</text>
</comment>
<gene>
    <name evidence="2" type="ORF">SK128_008772</name>
</gene>
<protein>
    <recommendedName>
        <fullName evidence="1">PH domain-containing protein</fullName>
    </recommendedName>
</protein>
<accession>A0AAN8WFP1</accession>
<organism evidence="2 3">
    <name type="scientific">Halocaridina rubra</name>
    <name type="common">Hawaiian red shrimp</name>
    <dbReference type="NCBI Taxonomy" id="373956"/>
    <lineage>
        <taxon>Eukaryota</taxon>
        <taxon>Metazoa</taxon>
        <taxon>Ecdysozoa</taxon>
        <taxon>Arthropoda</taxon>
        <taxon>Crustacea</taxon>
        <taxon>Multicrustacea</taxon>
        <taxon>Malacostraca</taxon>
        <taxon>Eumalacostraca</taxon>
        <taxon>Eucarida</taxon>
        <taxon>Decapoda</taxon>
        <taxon>Pleocyemata</taxon>
        <taxon>Caridea</taxon>
        <taxon>Atyoidea</taxon>
        <taxon>Atyidae</taxon>
        <taxon>Halocaridina</taxon>
    </lineage>
</organism>
<reference evidence="2 3" key="1">
    <citation type="submission" date="2023-11" db="EMBL/GenBank/DDBJ databases">
        <title>Halocaridina rubra genome assembly.</title>
        <authorList>
            <person name="Smith C."/>
        </authorList>
    </citation>
    <scope>NUCLEOTIDE SEQUENCE [LARGE SCALE GENOMIC DNA]</scope>
    <source>
        <strain evidence="2">EP-1</strain>
        <tissue evidence="2">Whole</tissue>
    </source>
</reference>
<dbReference type="PROSITE" id="PS50003">
    <property type="entry name" value="PH_DOMAIN"/>
    <property type="match status" value="1"/>
</dbReference>
<evidence type="ECO:0000313" key="2">
    <source>
        <dbReference type="EMBL" id="KAK7065412.1"/>
    </source>
</evidence>
<dbReference type="AlphaFoldDB" id="A0AAN8WFP1"/>
<feature type="domain" description="PH" evidence="1">
    <location>
        <begin position="81"/>
        <end position="121"/>
    </location>
</feature>
<dbReference type="Proteomes" id="UP001381693">
    <property type="component" value="Unassembled WGS sequence"/>
</dbReference>
<sequence>MRRLSGRGVCFDGSVAGTLWHSSGVIMATGGGIVSYVISGKSVGVGGVFTEGESSESDGEAEPAKAFRRIISTNKEIKCSVSIKEGFLMKQTSSFQRWRKRYFKLKGRKLYYAKDTKVCVL</sequence>
<keyword evidence="3" id="KW-1185">Reference proteome</keyword>
<dbReference type="Pfam" id="PF00169">
    <property type="entry name" value="PH"/>
    <property type="match status" value="1"/>
</dbReference>
<evidence type="ECO:0000313" key="3">
    <source>
        <dbReference type="Proteomes" id="UP001381693"/>
    </source>
</evidence>
<dbReference type="EMBL" id="JAXCGZ010020793">
    <property type="protein sequence ID" value="KAK7065412.1"/>
    <property type="molecule type" value="Genomic_DNA"/>
</dbReference>